<sequence length="157" mass="18507">MDEECEERARILWDYLCLHQRLEKSGVIIGLGCHDLRVAESSAALFLKKKKIYFIDPCVWTRPEAEDEQLNIRFSHRVLKERNIPVSKVILVQQPFMERRVYATFMCQWPSNFDYSHPTVGTASDLICYMLSTVYHLFFSAMLGVREMDWLGWLLPK</sequence>
<reference evidence="1" key="1">
    <citation type="submission" date="2025-08" db="UniProtKB">
        <authorList>
            <consortium name="Ensembl"/>
        </authorList>
    </citation>
    <scope>IDENTIFICATION</scope>
</reference>
<dbReference type="Proteomes" id="UP000261660">
    <property type="component" value="Unplaced"/>
</dbReference>
<dbReference type="Gene3D" id="3.40.50.620">
    <property type="entry name" value="HUPs"/>
    <property type="match status" value="1"/>
</dbReference>
<evidence type="ECO:0000313" key="1">
    <source>
        <dbReference type="Ensembl" id="ENSLBEP00000010189.1"/>
    </source>
</evidence>
<dbReference type="AlphaFoldDB" id="A0A3Q3ES39"/>
<organism evidence="1 2">
    <name type="scientific">Labrus bergylta</name>
    <name type="common">ballan wrasse</name>
    <dbReference type="NCBI Taxonomy" id="56723"/>
    <lineage>
        <taxon>Eukaryota</taxon>
        <taxon>Metazoa</taxon>
        <taxon>Chordata</taxon>
        <taxon>Craniata</taxon>
        <taxon>Vertebrata</taxon>
        <taxon>Euteleostomi</taxon>
        <taxon>Actinopterygii</taxon>
        <taxon>Neopterygii</taxon>
        <taxon>Teleostei</taxon>
        <taxon>Neoteleostei</taxon>
        <taxon>Acanthomorphata</taxon>
        <taxon>Eupercaria</taxon>
        <taxon>Labriformes</taxon>
        <taxon>Labridae</taxon>
        <taxon>Labrus</taxon>
    </lineage>
</organism>
<reference evidence="1" key="2">
    <citation type="submission" date="2025-09" db="UniProtKB">
        <authorList>
            <consortium name="Ensembl"/>
        </authorList>
    </citation>
    <scope>IDENTIFICATION</scope>
</reference>
<evidence type="ECO:0008006" key="3">
    <source>
        <dbReference type="Google" id="ProtNLM"/>
    </source>
</evidence>
<dbReference type="InParanoid" id="A0A3Q3ES39"/>
<evidence type="ECO:0000313" key="2">
    <source>
        <dbReference type="Proteomes" id="UP000261660"/>
    </source>
</evidence>
<protein>
    <recommendedName>
        <fullName evidence="3">DUF218 domain-containing protein</fullName>
    </recommendedName>
</protein>
<dbReference type="STRING" id="56723.ENSLBEP00000010189"/>
<dbReference type="InterPro" id="IPR014729">
    <property type="entry name" value="Rossmann-like_a/b/a_fold"/>
</dbReference>
<proteinExistence type="predicted"/>
<accession>A0A3Q3ES39</accession>
<keyword evidence="2" id="KW-1185">Reference proteome</keyword>
<dbReference type="Ensembl" id="ENSLBET00000010751.1">
    <property type="protein sequence ID" value="ENSLBEP00000010189.1"/>
    <property type="gene ID" value="ENSLBEG00000007883.1"/>
</dbReference>
<name>A0A3Q3ES39_9LABR</name>